<accession>A0A7G9R7C3</accession>
<organism evidence="9 10">
    <name type="scientific">Nocardioides mesophilus</name>
    <dbReference type="NCBI Taxonomy" id="433659"/>
    <lineage>
        <taxon>Bacteria</taxon>
        <taxon>Bacillati</taxon>
        <taxon>Actinomycetota</taxon>
        <taxon>Actinomycetes</taxon>
        <taxon>Propionibacteriales</taxon>
        <taxon>Nocardioidaceae</taxon>
        <taxon>Nocardioides</taxon>
    </lineage>
</organism>
<evidence type="ECO:0000256" key="6">
    <source>
        <dbReference type="SAM" id="MobiDB-lite"/>
    </source>
</evidence>
<feature type="domain" description="Phage shock protein PspC N-terminal" evidence="8">
    <location>
        <begin position="39"/>
        <end position="95"/>
    </location>
</feature>
<evidence type="ECO:0000313" key="9">
    <source>
        <dbReference type="EMBL" id="QNN51498.1"/>
    </source>
</evidence>
<feature type="transmembrane region" description="Helical" evidence="7">
    <location>
        <begin position="271"/>
        <end position="290"/>
    </location>
</feature>
<evidence type="ECO:0000313" key="10">
    <source>
        <dbReference type="Proteomes" id="UP000515947"/>
    </source>
</evidence>
<evidence type="ECO:0000256" key="4">
    <source>
        <dbReference type="ARBA" id="ARBA00022989"/>
    </source>
</evidence>
<comment type="subcellular location">
    <subcellularLocation>
        <location evidence="1">Cell membrane</location>
        <topology evidence="1">Single-pass membrane protein</topology>
    </subcellularLocation>
</comment>
<sequence>MTETHTPQDAPSGPQGTPHQAMEAPRAGVATENLRDYTRLRRSVIDRKIAGVAGGLGRHLNIDPTVLRVLFVVLCFFGGAGIVLYAAAWLLVPEEQSDDAVISASPSTRNTLLIIAGVLGAVLVVGDFVGNLNGGFGGVFLPGPIALAALVVLIVLLTRDKSGHHADVPAPTGPASAPAAPASAGTTAGSGSFSYPGAPGAAGEVPVAPAAYQEAPAPASSPGWPASGATAYAPTAPPAGATAYPPTPPAGPAAYAPTTYPSPPRRDRGPVLFGFTLAFVAVALGTLGLYDAAGNTVVDAAYPALALAVIGVMLVVGSFAGRPGGLVALGVLACIALAVTSVADRYDYGRPQRLDAVPASSAQVHDRYSVLAGTVGLDLTSVRDLENLDGRSVELRAEAGEIIVYVPEGLDVAVDAEIGIAGDVNVDGTLDEGRSPRVVRVVDGGKDVPTLTLEADLSVGSIEVRQLQKAGQ</sequence>
<dbReference type="AlphaFoldDB" id="A0A7G9R7C3"/>
<feature type="transmembrane region" description="Helical" evidence="7">
    <location>
        <begin position="69"/>
        <end position="92"/>
    </location>
</feature>
<feature type="compositionally biased region" description="Low complexity" evidence="6">
    <location>
        <begin position="169"/>
        <end position="185"/>
    </location>
</feature>
<gene>
    <name evidence="9" type="ORF">H9L09_12955</name>
</gene>
<evidence type="ECO:0000256" key="3">
    <source>
        <dbReference type="ARBA" id="ARBA00022692"/>
    </source>
</evidence>
<keyword evidence="10" id="KW-1185">Reference proteome</keyword>
<keyword evidence="4 7" id="KW-1133">Transmembrane helix</keyword>
<name>A0A7G9R7C3_9ACTN</name>
<evidence type="ECO:0000256" key="1">
    <source>
        <dbReference type="ARBA" id="ARBA00004162"/>
    </source>
</evidence>
<evidence type="ECO:0000256" key="5">
    <source>
        <dbReference type="ARBA" id="ARBA00023136"/>
    </source>
</evidence>
<dbReference type="Pfam" id="PF04024">
    <property type="entry name" value="PspC"/>
    <property type="match status" value="1"/>
</dbReference>
<reference evidence="9 10" key="1">
    <citation type="submission" date="2020-08" db="EMBL/GenBank/DDBJ databases">
        <title>Genome sequence of Nocardioides mesophilus KACC 16243T.</title>
        <authorList>
            <person name="Hyun D.-W."/>
            <person name="Bae J.-W."/>
        </authorList>
    </citation>
    <scope>NUCLEOTIDE SEQUENCE [LARGE SCALE GENOMIC DNA]</scope>
    <source>
        <strain evidence="9 10">KACC 16243</strain>
    </source>
</reference>
<dbReference type="RefSeq" id="WP_187577334.1">
    <property type="nucleotide sequence ID" value="NZ_CP060713.1"/>
</dbReference>
<keyword evidence="2" id="KW-1003">Cell membrane</keyword>
<evidence type="ECO:0000259" key="8">
    <source>
        <dbReference type="Pfam" id="PF04024"/>
    </source>
</evidence>
<feature type="transmembrane region" description="Helical" evidence="7">
    <location>
        <begin position="326"/>
        <end position="343"/>
    </location>
</feature>
<dbReference type="Proteomes" id="UP000515947">
    <property type="component" value="Chromosome"/>
</dbReference>
<feature type="transmembrane region" description="Helical" evidence="7">
    <location>
        <begin position="302"/>
        <end position="319"/>
    </location>
</feature>
<proteinExistence type="predicted"/>
<dbReference type="InterPro" id="IPR007168">
    <property type="entry name" value="Phageshock_PspC_N"/>
</dbReference>
<protein>
    <submittedName>
        <fullName evidence="9">PspC domain-containing protein</fullName>
    </submittedName>
</protein>
<feature type="transmembrane region" description="Helical" evidence="7">
    <location>
        <begin position="136"/>
        <end position="157"/>
    </location>
</feature>
<dbReference type="InterPro" id="IPR052027">
    <property type="entry name" value="PspC"/>
</dbReference>
<keyword evidence="3 7" id="KW-0812">Transmembrane</keyword>
<feature type="region of interest" description="Disordered" evidence="6">
    <location>
        <begin position="1"/>
        <end position="28"/>
    </location>
</feature>
<feature type="transmembrane region" description="Helical" evidence="7">
    <location>
        <begin position="112"/>
        <end position="130"/>
    </location>
</feature>
<dbReference type="KEGG" id="nmes:H9L09_12955"/>
<dbReference type="GO" id="GO:0005886">
    <property type="term" value="C:plasma membrane"/>
    <property type="evidence" value="ECO:0007669"/>
    <property type="project" value="UniProtKB-SubCell"/>
</dbReference>
<dbReference type="EMBL" id="CP060713">
    <property type="protein sequence ID" value="QNN51498.1"/>
    <property type="molecule type" value="Genomic_DNA"/>
</dbReference>
<dbReference type="PANTHER" id="PTHR33885:SF3">
    <property type="entry name" value="PHAGE SHOCK PROTEIN C"/>
    <property type="match status" value="1"/>
</dbReference>
<evidence type="ECO:0000256" key="7">
    <source>
        <dbReference type="SAM" id="Phobius"/>
    </source>
</evidence>
<dbReference type="PANTHER" id="PTHR33885">
    <property type="entry name" value="PHAGE SHOCK PROTEIN C"/>
    <property type="match status" value="1"/>
</dbReference>
<feature type="compositionally biased region" description="Polar residues" evidence="6">
    <location>
        <begin position="1"/>
        <end position="18"/>
    </location>
</feature>
<feature type="region of interest" description="Disordered" evidence="6">
    <location>
        <begin position="165"/>
        <end position="185"/>
    </location>
</feature>
<evidence type="ECO:0000256" key="2">
    <source>
        <dbReference type="ARBA" id="ARBA00022475"/>
    </source>
</evidence>
<keyword evidence="5 7" id="KW-0472">Membrane</keyword>